<dbReference type="KEGG" id="kvl:KVU_2536"/>
<reference evidence="6 7" key="1">
    <citation type="journal article" date="2011" name="J. Bacteriol.">
        <title>Complete genome sequence of the industrial strain Ketogulonicigenium vulgare WSH-001.</title>
        <authorList>
            <person name="Liu L."/>
            <person name="Li Y."/>
            <person name="Zhang J."/>
            <person name="Zhou Z."/>
            <person name="Liu J."/>
            <person name="Li X."/>
            <person name="Zhou J."/>
            <person name="Du G."/>
            <person name="Wang L."/>
            <person name="Chen J."/>
        </authorList>
    </citation>
    <scope>NUCLEOTIDE SEQUENCE [LARGE SCALE GENOMIC DNA]</scope>
    <source>
        <strain evidence="6 7">WSH-001</strain>
    </source>
</reference>
<feature type="transmembrane region" description="Helical" evidence="4">
    <location>
        <begin position="24"/>
        <end position="49"/>
    </location>
</feature>
<dbReference type="Proteomes" id="UP000000692">
    <property type="component" value="Chromosome"/>
</dbReference>
<dbReference type="OrthoDB" id="8558006at2"/>
<dbReference type="PATRIC" id="fig|759362.5.peg.2649"/>
<evidence type="ECO:0000313" key="6">
    <source>
        <dbReference type="EMBL" id="AEM42375.1"/>
    </source>
</evidence>
<sequence length="405" mass="42487">MAPATELAKAMAHTTQDNLFRHNLIVLTVAQALGAASPPIIVSLGGLIGQQLSDNPALTTLPVSLFNLGLALGTLPSAFIMRRYGRQSAYFIGALLAILGGLVAFTGILNHSFVIFCIGTMLAGYYAANVQSYRFAATDAASDAQRAKAISWVMVGGLFAAIIGPQTVIWTRNSITDVPFAGSFLAQAGLALLAILVLTRLRSTPPMQVTASDAPMRSVGQLLRSPRFALALGSGLVTYGLMVFVMTAAPVAMVGHGHGVDHAALGIQWHVLAMFLPSLVTGRLMARFGTERITAAGLVIIGLSAIAALGGFGLMNFYLSLILLGVGWNFGFIGATAMLTASHTQAERARAQGLNDFVIFGTVALASFFSGALLQASGWEVINWMIFPAIALVLAPLVWSIGRKA</sequence>
<feature type="transmembrane region" description="Helical" evidence="4">
    <location>
        <begin position="293"/>
        <end position="312"/>
    </location>
</feature>
<keyword evidence="3 4" id="KW-0472">Membrane</keyword>
<dbReference type="Pfam" id="PF07690">
    <property type="entry name" value="MFS_1"/>
    <property type="match status" value="1"/>
</dbReference>
<protein>
    <submittedName>
        <fullName evidence="6">Major facilitator transporter</fullName>
    </submittedName>
</protein>
<evidence type="ECO:0000259" key="5">
    <source>
        <dbReference type="PROSITE" id="PS50850"/>
    </source>
</evidence>
<feature type="transmembrane region" description="Helical" evidence="4">
    <location>
        <begin position="149"/>
        <end position="168"/>
    </location>
</feature>
<dbReference type="PANTHER" id="PTHR23534">
    <property type="entry name" value="MFS PERMEASE"/>
    <property type="match status" value="1"/>
</dbReference>
<feature type="transmembrane region" description="Helical" evidence="4">
    <location>
        <begin position="180"/>
        <end position="198"/>
    </location>
</feature>
<keyword evidence="7" id="KW-1185">Reference proteome</keyword>
<gene>
    <name evidence="6" type="ordered locus">KVU_2536</name>
</gene>
<evidence type="ECO:0000256" key="3">
    <source>
        <dbReference type="ARBA" id="ARBA00023136"/>
    </source>
</evidence>
<dbReference type="eggNOG" id="COG2814">
    <property type="taxonomic scope" value="Bacteria"/>
</dbReference>
<feature type="transmembrane region" description="Helical" evidence="4">
    <location>
        <begin position="381"/>
        <end position="402"/>
    </location>
</feature>
<feature type="transmembrane region" description="Helical" evidence="4">
    <location>
        <begin position="318"/>
        <end position="341"/>
    </location>
</feature>
<feature type="transmembrane region" description="Helical" evidence="4">
    <location>
        <begin position="61"/>
        <end position="81"/>
    </location>
</feature>
<dbReference type="Gene3D" id="1.20.1250.20">
    <property type="entry name" value="MFS general substrate transporter like domains"/>
    <property type="match status" value="1"/>
</dbReference>
<feature type="transmembrane region" description="Helical" evidence="4">
    <location>
        <begin position="353"/>
        <end position="375"/>
    </location>
</feature>
<evidence type="ECO:0000313" key="7">
    <source>
        <dbReference type="Proteomes" id="UP000000692"/>
    </source>
</evidence>
<keyword evidence="2 4" id="KW-1133">Transmembrane helix</keyword>
<feature type="transmembrane region" description="Helical" evidence="4">
    <location>
        <begin position="267"/>
        <end position="286"/>
    </location>
</feature>
<dbReference type="InterPro" id="IPR020846">
    <property type="entry name" value="MFS_dom"/>
</dbReference>
<accession>F9Y889</accession>
<dbReference type="AlphaFoldDB" id="F9Y889"/>
<feature type="transmembrane region" description="Helical" evidence="4">
    <location>
        <begin position="88"/>
        <end position="105"/>
    </location>
</feature>
<feature type="transmembrane region" description="Helical" evidence="4">
    <location>
        <begin position="111"/>
        <end position="128"/>
    </location>
</feature>
<dbReference type="PANTHER" id="PTHR23534:SF1">
    <property type="entry name" value="MAJOR FACILITATOR SUPERFAMILY PROTEIN"/>
    <property type="match status" value="1"/>
</dbReference>
<name>F9Y889_KETVW</name>
<dbReference type="SUPFAM" id="SSF103473">
    <property type="entry name" value="MFS general substrate transporter"/>
    <property type="match status" value="1"/>
</dbReference>
<evidence type="ECO:0000256" key="1">
    <source>
        <dbReference type="ARBA" id="ARBA00022692"/>
    </source>
</evidence>
<dbReference type="GO" id="GO:0022857">
    <property type="term" value="F:transmembrane transporter activity"/>
    <property type="evidence" value="ECO:0007669"/>
    <property type="project" value="InterPro"/>
</dbReference>
<proteinExistence type="predicted"/>
<dbReference type="PROSITE" id="PS50850">
    <property type="entry name" value="MFS"/>
    <property type="match status" value="1"/>
</dbReference>
<organism evidence="6 7">
    <name type="scientific">Ketogulonicigenium vulgare (strain WSH-001)</name>
    <dbReference type="NCBI Taxonomy" id="759362"/>
    <lineage>
        <taxon>Bacteria</taxon>
        <taxon>Pseudomonadati</taxon>
        <taxon>Pseudomonadota</taxon>
        <taxon>Alphaproteobacteria</taxon>
        <taxon>Rhodobacterales</taxon>
        <taxon>Roseobacteraceae</taxon>
        <taxon>Ketogulonicigenium</taxon>
    </lineage>
</organism>
<dbReference type="EMBL" id="CP002018">
    <property type="protein sequence ID" value="AEM42375.1"/>
    <property type="molecule type" value="Genomic_DNA"/>
</dbReference>
<dbReference type="HOGENOM" id="CLU_047644_2_0_5"/>
<dbReference type="InterPro" id="IPR011701">
    <property type="entry name" value="MFS"/>
</dbReference>
<dbReference type="InterPro" id="IPR036259">
    <property type="entry name" value="MFS_trans_sf"/>
</dbReference>
<feature type="domain" description="Major facilitator superfamily (MFS) profile" evidence="5">
    <location>
        <begin position="226"/>
        <end position="405"/>
    </location>
</feature>
<evidence type="ECO:0000256" key="4">
    <source>
        <dbReference type="SAM" id="Phobius"/>
    </source>
</evidence>
<evidence type="ECO:0000256" key="2">
    <source>
        <dbReference type="ARBA" id="ARBA00022989"/>
    </source>
</evidence>
<feature type="transmembrane region" description="Helical" evidence="4">
    <location>
        <begin position="228"/>
        <end position="255"/>
    </location>
</feature>
<keyword evidence="1 4" id="KW-0812">Transmembrane</keyword>